<dbReference type="RefSeq" id="WP_204402552.1">
    <property type="nucleotide sequence ID" value="NZ_JAFBEE010000012.1"/>
</dbReference>
<keyword evidence="1" id="KW-0812">Transmembrane</keyword>
<feature type="transmembrane region" description="Helical" evidence="1">
    <location>
        <begin position="154"/>
        <end position="175"/>
    </location>
</feature>
<keyword evidence="3" id="KW-1185">Reference proteome</keyword>
<sequence length="201" mass="22771">MIFEALVLGIIVGKIRGGHLKRLGYLSLRFPFVVIMSLILMLTTSIMIAMGNETFIEHRMILYIIIYCLLFTTLFLNLHKKAIWLILIGAICNFAAIVLNQGSMPIDLTLLEDSGFKNLLISINMGALPNYIPLEEAFPLTEYLGKRFITPSFYPLKQVLAVGDFLISIGLLFYIQSVMQSKLYRKAVGVISFDHHGRVRR</sequence>
<reference evidence="2 3" key="1">
    <citation type="submission" date="2021-01" db="EMBL/GenBank/DDBJ databases">
        <title>Genomic Encyclopedia of Type Strains, Phase IV (KMG-IV): sequencing the most valuable type-strain genomes for metagenomic binning, comparative biology and taxonomic classification.</title>
        <authorList>
            <person name="Goeker M."/>
        </authorList>
    </citation>
    <scope>NUCLEOTIDE SEQUENCE [LARGE SCALE GENOMIC DNA]</scope>
    <source>
        <strain evidence="2 3">DSM 25890</strain>
    </source>
</reference>
<name>A0ABS2NR19_9FIRM</name>
<evidence type="ECO:0008006" key="4">
    <source>
        <dbReference type="Google" id="ProtNLM"/>
    </source>
</evidence>
<feature type="transmembrane region" description="Helical" evidence="1">
    <location>
        <begin position="60"/>
        <end position="76"/>
    </location>
</feature>
<dbReference type="InterPro" id="IPR035168">
    <property type="entry name" value="DUF5317"/>
</dbReference>
<keyword evidence="1" id="KW-1133">Transmembrane helix</keyword>
<feature type="transmembrane region" description="Helical" evidence="1">
    <location>
        <begin position="82"/>
        <end position="103"/>
    </location>
</feature>
<dbReference type="Pfam" id="PF17248">
    <property type="entry name" value="DUF5317"/>
    <property type="match status" value="1"/>
</dbReference>
<dbReference type="EMBL" id="JAFBEE010000012">
    <property type="protein sequence ID" value="MBM7615397.1"/>
    <property type="molecule type" value="Genomic_DNA"/>
</dbReference>
<proteinExistence type="predicted"/>
<dbReference type="Proteomes" id="UP001314796">
    <property type="component" value="Unassembled WGS sequence"/>
</dbReference>
<organism evidence="2 3">
    <name type="scientific">Alkaliphilus hydrothermalis</name>
    <dbReference type="NCBI Taxonomy" id="1482730"/>
    <lineage>
        <taxon>Bacteria</taxon>
        <taxon>Bacillati</taxon>
        <taxon>Bacillota</taxon>
        <taxon>Clostridia</taxon>
        <taxon>Peptostreptococcales</taxon>
        <taxon>Natronincolaceae</taxon>
        <taxon>Alkaliphilus</taxon>
    </lineage>
</organism>
<accession>A0ABS2NR19</accession>
<keyword evidence="1" id="KW-0472">Membrane</keyword>
<gene>
    <name evidence="2" type="ORF">JOC73_001967</name>
</gene>
<evidence type="ECO:0000313" key="3">
    <source>
        <dbReference type="Proteomes" id="UP001314796"/>
    </source>
</evidence>
<protein>
    <recommendedName>
        <fullName evidence="4">DUF5317 domain-containing protein</fullName>
    </recommendedName>
</protein>
<comment type="caution">
    <text evidence="2">The sequence shown here is derived from an EMBL/GenBank/DDBJ whole genome shotgun (WGS) entry which is preliminary data.</text>
</comment>
<evidence type="ECO:0000313" key="2">
    <source>
        <dbReference type="EMBL" id="MBM7615397.1"/>
    </source>
</evidence>
<evidence type="ECO:0000256" key="1">
    <source>
        <dbReference type="SAM" id="Phobius"/>
    </source>
</evidence>
<feature type="transmembrane region" description="Helical" evidence="1">
    <location>
        <begin position="27"/>
        <end position="48"/>
    </location>
</feature>